<evidence type="ECO:0000313" key="1">
    <source>
        <dbReference type="EMBL" id="KAI8544775.1"/>
    </source>
</evidence>
<protein>
    <submittedName>
        <fullName evidence="1">Uncharacterized protein</fullName>
    </submittedName>
</protein>
<keyword evidence="2" id="KW-1185">Reference proteome</keyword>
<accession>A0ACC0MUW9</accession>
<gene>
    <name evidence="1" type="ORF">RHMOL_Rhmol08G0321200</name>
</gene>
<comment type="caution">
    <text evidence="1">The sequence shown here is derived from an EMBL/GenBank/DDBJ whole genome shotgun (WGS) entry which is preliminary data.</text>
</comment>
<sequence length="606" mass="67361">MITGVSLTQVNPCCVDIPTGQPSFQNNVFTLRAQTLLHNIFVLGNEKGLASGWKSFQVPKIGKNCNLRSNKARRGALMIRAVATLEPKSSVQSDGGQDGSGNLHLGVDSGSASGIQNQSSSSDSAELSEREKLRRMRISKANKGIIPWNKGRKHSPETRQLIKERTWIAMQSEKVRAKLAGHGHAQSQETRTKIGAAVRLGWDKRREKLRLQESCYFDWQNLIADASRRGFVGQEELQWDSYKMLSEQLEQEWVESIELRKHKTRLKGNRKAPKTPEQRRKISEAITAKWADPEYRRRVHGALVKYHGSRVGVERKPKKQPSVDRQARPQGPPKKKAKERAIPIVKVTKSPKNSSTKPLRRNKPQYKDPLASSKLEMIKNIRAQRAAVETKKTEAIVQAKLLIAEAEMAAKALEAAAMTSPVAQASLIETRKLIAEAIQSLQSIEKGQIHSNETDVQNPSVASADLVNHMEKESIGKINGTQALESRESDIKDFGFGKFNFQYLLNGDDEVLPTTGCDLLNGKEELYRTGSSDSGWSPSELNSVLKQSGITEQLSQLEPNGKNSLQKEVPSGGAELKPEKEVKPPSSITVTKKWVRGKLVEVEEVD</sequence>
<evidence type="ECO:0000313" key="2">
    <source>
        <dbReference type="Proteomes" id="UP001062846"/>
    </source>
</evidence>
<dbReference type="EMBL" id="CM046395">
    <property type="protein sequence ID" value="KAI8544775.1"/>
    <property type="molecule type" value="Genomic_DNA"/>
</dbReference>
<reference evidence="1" key="1">
    <citation type="submission" date="2022-02" db="EMBL/GenBank/DDBJ databases">
        <title>Plant Genome Project.</title>
        <authorList>
            <person name="Zhang R.-G."/>
        </authorList>
    </citation>
    <scope>NUCLEOTIDE SEQUENCE</scope>
    <source>
        <strain evidence="1">AT1</strain>
    </source>
</reference>
<proteinExistence type="predicted"/>
<organism evidence="1 2">
    <name type="scientific">Rhododendron molle</name>
    <name type="common">Chinese azalea</name>
    <name type="synonym">Azalea mollis</name>
    <dbReference type="NCBI Taxonomy" id="49168"/>
    <lineage>
        <taxon>Eukaryota</taxon>
        <taxon>Viridiplantae</taxon>
        <taxon>Streptophyta</taxon>
        <taxon>Embryophyta</taxon>
        <taxon>Tracheophyta</taxon>
        <taxon>Spermatophyta</taxon>
        <taxon>Magnoliopsida</taxon>
        <taxon>eudicotyledons</taxon>
        <taxon>Gunneridae</taxon>
        <taxon>Pentapetalae</taxon>
        <taxon>asterids</taxon>
        <taxon>Ericales</taxon>
        <taxon>Ericaceae</taxon>
        <taxon>Ericoideae</taxon>
        <taxon>Rhodoreae</taxon>
        <taxon>Rhododendron</taxon>
    </lineage>
</organism>
<dbReference type="Proteomes" id="UP001062846">
    <property type="component" value="Chromosome 8"/>
</dbReference>
<name>A0ACC0MUW9_RHOML</name>